<evidence type="ECO:0000256" key="15">
    <source>
        <dbReference type="PIRNR" id="PIRNR000204"/>
    </source>
</evidence>
<feature type="transmembrane region" description="Helical" evidence="16">
    <location>
        <begin position="160"/>
        <end position="178"/>
    </location>
</feature>
<comment type="similarity">
    <text evidence="3 15">Belongs to the PNT beta subunit family.</text>
</comment>
<evidence type="ECO:0000259" key="17">
    <source>
        <dbReference type="Pfam" id="PF02233"/>
    </source>
</evidence>
<feature type="domain" description="NADP transhydrogenase beta-like" evidence="17">
    <location>
        <begin position="7"/>
        <end position="454"/>
    </location>
</feature>
<dbReference type="InterPro" id="IPR012136">
    <property type="entry name" value="NADH_DH_b"/>
</dbReference>
<comment type="caution">
    <text evidence="18">The sequence shown here is derived from an EMBL/GenBank/DDBJ whole genome shotgun (WGS) entry which is preliminary data.</text>
</comment>
<dbReference type="EMBL" id="JAVIIZ010000039">
    <property type="protein sequence ID" value="MDX8476653.1"/>
    <property type="molecule type" value="Genomic_DNA"/>
</dbReference>
<evidence type="ECO:0000256" key="3">
    <source>
        <dbReference type="ARBA" id="ARBA00007919"/>
    </source>
</evidence>
<evidence type="ECO:0000256" key="7">
    <source>
        <dbReference type="ARBA" id="ARBA00022519"/>
    </source>
</evidence>
<dbReference type="Gene3D" id="3.40.50.1220">
    <property type="entry name" value="TPP-binding domain"/>
    <property type="match status" value="1"/>
</dbReference>
<organism evidence="18 19">
    <name type="scientific">Mesorhizobium dulcispinae</name>
    <dbReference type="NCBI Taxonomy" id="3072316"/>
    <lineage>
        <taxon>Bacteria</taxon>
        <taxon>Pseudomonadati</taxon>
        <taxon>Pseudomonadota</taxon>
        <taxon>Alphaproteobacteria</taxon>
        <taxon>Hyphomicrobiales</taxon>
        <taxon>Phyllobacteriaceae</taxon>
        <taxon>Mesorhizobium</taxon>
    </lineage>
</organism>
<dbReference type="Pfam" id="PF02233">
    <property type="entry name" value="PNTB"/>
    <property type="match status" value="1"/>
</dbReference>
<evidence type="ECO:0000256" key="9">
    <source>
        <dbReference type="ARBA" id="ARBA00022857"/>
    </source>
</evidence>
<keyword evidence="10 15" id="KW-1278">Translocase</keyword>
<keyword evidence="6 15" id="KW-1003">Cell membrane</keyword>
<keyword evidence="13 15" id="KW-0472">Membrane</keyword>
<feature type="transmembrane region" description="Helical" evidence="16">
    <location>
        <begin position="6"/>
        <end position="24"/>
    </location>
</feature>
<evidence type="ECO:0000256" key="2">
    <source>
        <dbReference type="ARBA" id="ARBA00004429"/>
    </source>
</evidence>
<feature type="transmembrane region" description="Helical" evidence="16">
    <location>
        <begin position="211"/>
        <end position="229"/>
    </location>
</feature>
<comment type="function">
    <text evidence="1 15">The transhydrogenation between NADH and NADP is coupled to respiration and ATP hydrolysis and functions as a proton pump across the membrane.</text>
</comment>
<evidence type="ECO:0000256" key="10">
    <source>
        <dbReference type="ARBA" id="ARBA00022967"/>
    </source>
</evidence>
<accession>A0ABU4XPI9</accession>
<dbReference type="EC" id="7.1.1.1" evidence="4 15"/>
<evidence type="ECO:0000256" key="8">
    <source>
        <dbReference type="ARBA" id="ARBA00022692"/>
    </source>
</evidence>
<dbReference type="PANTHER" id="PTHR44758">
    <property type="entry name" value="NAD(P) TRANSHYDROGENASE SUBUNIT BETA"/>
    <property type="match status" value="1"/>
</dbReference>
<reference evidence="18 19" key="1">
    <citation type="submission" date="2023-08" db="EMBL/GenBank/DDBJ databases">
        <title>Implementing the SeqCode for naming new Mesorhizobium species isolated from Vachellia karroo root nodules.</title>
        <authorList>
            <person name="Van Lill M."/>
        </authorList>
    </citation>
    <scope>NUCLEOTIDE SEQUENCE [LARGE SCALE GENOMIC DNA]</scope>
    <source>
        <strain evidence="18 19">VK23A</strain>
    </source>
</reference>
<evidence type="ECO:0000256" key="13">
    <source>
        <dbReference type="ARBA" id="ARBA00023136"/>
    </source>
</evidence>
<sequence length="462" mass="48084">MTETLIQLAYLVSAFLFISALRALGKPDQARRGMQFAAFGMALAIVATLFHARIVSYEWILVGAAVGALAGYPLGRWVPMTAMPERIALSHAFGALAATLVGIGEYSNGLSTGEIGSGHMVALGFEVLLGALTVTGSLMAFGKLSEVLPGRPITFPLQNVFNLTLLAVAVLALVVLVIEPTLLWVGVAMLVLSLAVGVLLVLPIGGADMPVVVSLLNSYAGLAAVATGFAIDNNILIIVGALDGFSGFILSVAMSKAMNRSFSNVLFGAFGAQPAQAAGAAAGPAGEMSAISAEDTALRMAYAERVIIVPGYGLAVAQAQHAAKELADMIEKRGGDVRFAIHPVAGRMPGHMNVLLAEAGVSYDKLVDMEDVNPKFPETDVSLVIGANDVINPAARTNPGSPIYGMPILNVSDSKSVVVLKRGRGTGFSGLENELFFDEKTSMLFGDAKQSLIDLGLEIKNA</sequence>
<evidence type="ECO:0000256" key="11">
    <source>
        <dbReference type="ARBA" id="ARBA00022989"/>
    </source>
</evidence>
<feature type="transmembrane region" description="Helical" evidence="16">
    <location>
        <begin position="119"/>
        <end position="140"/>
    </location>
</feature>
<dbReference type="InterPro" id="IPR029035">
    <property type="entry name" value="DHS-like_NAD/FAD-binding_dom"/>
</dbReference>
<dbReference type="SUPFAM" id="SSF52467">
    <property type="entry name" value="DHS-like NAD/FAD-binding domain"/>
    <property type="match status" value="1"/>
</dbReference>
<dbReference type="InterPro" id="IPR034300">
    <property type="entry name" value="PNTB-like"/>
</dbReference>
<feature type="transmembrane region" description="Helical" evidence="16">
    <location>
        <begin position="184"/>
        <end position="204"/>
    </location>
</feature>
<proteinExistence type="inferred from homology"/>
<dbReference type="RefSeq" id="WP_320319107.1">
    <property type="nucleotide sequence ID" value="NZ_JAVIIX010000037.1"/>
</dbReference>
<keyword evidence="11 16" id="KW-1133">Transmembrane helix</keyword>
<evidence type="ECO:0000256" key="5">
    <source>
        <dbReference type="ARBA" id="ARBA00014581"/>
    </source>
</evidence>
<keyword evidence="9 15" id="KW-0521">NADP</keyword>
<evidence type="ECO:0000256" key="16">
    <source>
        <dbReference type="SAM" id="Phobius"/>
    </source>
</evidence>
<keyword evidence="7 15" id="KW-0997">Cell inner membrane</keyword>
<protein>
    <recommendedName>
        <fullName evidence="5 15">NAD(P) transhydrogenase subunit beta</fullName>
        <ecNumber evidence="4 15">7.1.1.1</ecNumber>
    </recommendedName>
    <alternativeName>
        <fullName evidence="15">Nicotinamide nucleotide transhydrogenase subunit beta</fullName>
    </alternativeName>
</protein>
<evidence type="ECO:0000256" key="1">
    <source>
        <dbReference type="ARBA" id="ARBA00003943"/>
    </source>
</evidence>
<dbReference type="Proteomes" id="UP001271780">
    <property type="component" value="Unassembled WGS sequence"/>
</dbReference>
<keyword evidence="8 16" id="KW-0812">Transmembrane</keyword>
<keyword evidence="19" id="KW-1185">Reference proteome</keyword>
<evidence type="ECO:0000256" key="4">
    <source>
        <dbReference type="ARBA" id="ARBA00012943"/>
    </source>
</evidence>
<evidence type="ECO:0000313" key="18">
    <source>
        <dbReference type="EMBL" id="MDX8476653.1"/>
    </source>
</evidence>
<comment type="subcellular location">
    <subcellularLocation>
        <location evidence="2">Cell inner membrane</location>
        <topology evidence="2">Multi-pass membrane protein</topology>
    </subcellularLocation>
</comment>
<dbReference type="PANTHER" id="PTHR44758:SF1">
    <property type="entry name" value="NAD(P) TRANSHYDROGENASE SUBUNIT BETA"/>
    <property type="match status" value="1"/>
</dbReference>
<evidence type="ECO:0000256" key="14">
    <source>
        <dbReference type="ARBA" id="ARBA00048202"/>
    </source>
</evidence>
<name>A0ABU4XPI9_9HYPH</name>
<evidence type="ECO:0000313" key="19">
    <source>
        <dbReference type="Proteomes" id="UP001271780"/>
    </source>
</evidence>
<evidence type="ECO:0000256" key="6">
    <source>
        <dbReference type="ARBA" id="ARBA00022475"/>
    </source>
</evidence>
<keyword evidence="12 15" id="KW-0520">NAD</keyword>
<feature type="transmembrane region" description="Helical" evidence="16">
    <location>
        <begin position="59"/>
        <end position="75"/>
    </location>
</feature>
<feature type="transmembrane region" description="Helical" evidence="16">
    <location>
        <begin position="36"/>
        <end position="53"/>
    </location>
</feature>
<gene>
    <name evidence="18" type="ORF">RFM27_31800</name>
</gene>
<comment type="catalytic activity">
    <reaction evidence="14 15">
        <text>NAD(+) + NADPH + H(+)(in) = NADH + NADP(+) + H(+)(out)</text>
        <dbReference type="Rhea" id="RHEA:47992"/>
        <dbReference type="ChEBI" id="CHEBI:15378"/>
        <dbReference type="ChEBI" id="CHEBI:57540"/>
        <dbReference type="ChEBI" id="CHEBI:57783"/>
        <dbReference type="ChEBI" id="CHEBI:57945"/>
        <dbReference type="ChEBI" id="CHEBI:58349"/>
        <dbReference type="EC" id="7.1.1.1"/>
    </reaction>
</comment>
<evidence type="ECO:0000256" key="12">
    <source>
        <dbReference type="ARBA" id="ARBA00023027"/>
    </source>
</evidence>
<feature type="transmembrane region" description="Helical" evidence="16">
    <location>
        <begin position="235"/>
        <end position="254"/>
    </location>
</feature>
<feature type="transmembrane region" description="Helical" evidence="16">
    <location>
        <begin position="87"/>
        <end position="107"/>
    </location>
</feature>
<dbReference type="PIRSF" id="PIRSF000204">
    <property type="entry name" value="PNTB"/>
    <property type="match status" value="1"/>
</dbReference>